<reference evidence="3" key="1">
    <citation type="journal article" date="2023" name="Mol. Phylogenet. Evol.">
        <title>Genome-scale phylogeny and comparative genomics of the fungal order Sordariales.</title>
        <authorList>
            <person name="Hensen N."/>
            <person name="Bonometti L."/>
            <person name="Westerberg I."/>
            <person name="Brannstrom I.O."/>
            <person name="Guillou S."/>
            <person name="Cros-Aarteil S."/>
            <person name="Calhoun S."/>
            <person name="Haridas S."/>
            <person name="Kuo A."/>
            <person name="Mondo S."/>
            <person name="Pangilinan J."/>
            <person name="Riley R."/>
            <person name="LaButti K."/>
            <person name="Andreopoulos B."/>
            <person name="Lipzen A."/>
            <person name="Chen C."/>
            <person name="Yan M."/>
            <person name="Daum C."/>
            <person name="Ng V."/>
            <person name="Clum A."/>
            <person name="Steindorff A."/>
            <person name="Ohm R.A."/>
            <person name="Martin F."/>
            <person name="Silar P."/>
            <person name="Natvig D.O."/>
            <person name="Lalanne C."/>
            <person name="Gautier V."/>
            <person name="Ament-Velasquez S.L."/>
            <person name="Kruys A."/>
            <person name="Hutchinson M.I."/>
            <person name="Powell A.J."/>
            <person name="Barry K."/>
            <person name="Miller A.N."/>
            <person name="Grigoriev I.V."/>
            <person name="Debuchy R."/>
            <person name="Gladieux P."/>
            <person name="Hiltunen Thoren M."/>
            <person name="Johannesson H."/>
        </authorList>
    </citation>
    <scope>NUCLEOTIDE SEQUENCE</scope>
    <source>
        <strain evidence="3">CBS 314.62</strain>
    </source>
</reference>
<organism evidence="3 4">
    <name type="scientific">Podospora appendiculata</name>
    <dbReference type="NCBI Taxonomy" id="314037"/>
    <lineage>
        <taxon>Eukaryota</taxon>
        <taxon>Fungi</taxon>
        <taxon>Dikarya</taxon>
        <taxon>Ascomycota</taxon>
        <taxon>Pezizomycotina</taxon>
        <taxon>Sordariomycetes</taxon>
        <taxon>Sordariomycetidae</taxon>
        <taxon>Sordariales</taxon>
        <taxon>Podosporaceae</taxon>
        <taxon>Podospora</taxon>
    </lineage>
</organism>
<protein>
    <submittedName>
        <fullName evidence="3">Uncharacterized protein</fullName>
    </submittedName>
</protein>
<evidence type="ECO:0000256" key="2">
    <source>
        <dbReference type="SAM" id="Phobius"/>
    </source>
</evidence>
<dbReference type="AlphaFoldDB" id="A0AAE1CI49"/>
<evidence type="ECO:0000313" key="3">
    <source>
        <dbReference type="EMBL" id="KAK3694958.1"/>
    </source>
</evidence>
<comment type="caution">
    <text evidence="3">The sequence shown here is derived from an EMBL/GenBank/DDBJ whole genome shotgun (WGS) entry which is preliminary data.</text>
</comment>
<dbReference type="EMBL" id="JAULSO010000001">
    <property type="protein sequence ID" value="KAK3694958.1"/>
    <property type="molecule type" value="Genomic_DNA"/>
</dbReference>
<dbReference type="Proteomes" id="UP001270362">
    <property type="component" value="Unassembled WGS sequence"/>
</dbReference>
<evidence type="ECO:0000256" key="1">
    <source>
        <dbReference type="SAM" id="MobiDB-lite"/>
    </source>
</evidence>
<sequence>MHTDPRVRIPASARSSLLVLLTSRSSHQQLADKLKTNDKTQQDQADMLSISFCFTEDWSSAAMLGLLLLAIWAAVTILKIRRQGPGPKDTNTQPLTQTQSTLPAATKSRPATAAPVSWRASFSSVLPAHDIQRTLSISEVARKDSSSTCWSDRSSFQDGLPAHEHSSTGHLLLAGVGRQFSPAMVRGGQDNTPRDAESIQLDIR</sequence>
<keyword evidence="2" id="KW-1133">Transmembrane helix</keyword>
<proteinExistence type="predicted"/>
<keyword evidence="2" id="KW-0812">Transmembrane</keyword>
<feature type="region of interest" description="Disordered" evidence="1">
    <location>
        <begin position="84"/>
        <end position="110"/>
    </location>
</feature>
<reference evidence="3" key="2">
    <citation type="submission" date="2023-06" db="EMBL/GenBank/DDBJ databases">
        <authorList>
            <consortium name="Lawrence Berkeley National Laboratory"/>
            <person name="Haridas S."/>
            <person name="Hensen N."/>
            <person name="Bonometti L."/>
            <person name="Westerberg I."/>
            <person name="Brannstrom I.O."/>
            <person name="Guillou S."/>
            <person name="Cros-Aarteil S."/>
            <person name="Calhoun S."/>
            <person name="Kuo A."/>
            <person name="Mondo S."/>
            <person name="Pangilinan J."/>
            <person name="Riley R."/>
            <person name="Labutti K."/>
            <person name="Andreopoulos B."/>
            <person name="Lipzen A."/>
            <person name="Chen C."/>
            <person name="Yanf M."/>
            <person name="Daum C."/>
            <person name="Ng V."/>
            <person name="Clum A."/>
            <person name="Steindorff A."/>
            <person name="Ohm R."/>
            <person name="Martin F."/>
            <person name="Silar P."/>
            <person name="Natvig D."/>
            <person name="Lalanne C."/>
            <person name="Gautier V."/>
            <person name="Ament-Velasquez S.L."/>
            <person name="Kruys A."/>
            <person name="Hutchinson M.I."/>
            <person name="Powell A.J."/>
            <person name="Barry K."/>
            <person name="Miller A.N."/>
            <person name="Grigoriev I.V."/>
            <person name="Debuchy R."/>
            <person name="Gladieux P."/>
            <person name="Thoren M.H."/>
            <person name="Johannesson H."/>
        </authorList>
    </citation>
    <scope>NUCLEOTIDE SEQUENCE</scope>
    <source>
        <strain evidence="3">CBS 314.62</strain>
    </source>
</reference>
<keyword evidence="2" id="KW-0472">Membrane</keyword>
<feature type="compositionally biased region" description="Basic and acidic residues" evidence="1">
    <location>
        <begin position="192"/>
        <end position="204"/>
    </location>
</feature>
<feature type="transmembrane region" description="Helical" evidence="2">
    <location>
        <begin position="58"/>
        <end position="78"/>
    </location>
</feature>
<feature type="region of interest" description="Disordered" evidence="1">
    <location>
        <begin position="183"/>
        <end position="204"/>
    </location>
</feature>
<gene>
    <name evidence="3" type="ORF">B0T22DRAFT_88202</name>
</gene>
<feature type="compositionally biased region" description="Low complexity" evidence="1">
    <location>
        <begin position="90"/>
        <end position="103"/>
    </location>
</feature>
<name>A0AAE1CI49_9PEZI</name>
<evidence type="ECO:0000313" key="4">
    <source>
        <dbReference type="Proteomes" id="UP001270362"/>
    </source>
</evidence>
<accession>A0AAE1CI49</accession>
<keyword evidence="4" id="KW-1185">Reference proteome</keyword>